<comment type="caution">
    <text evidence="4">The sequence shown here is derived from an EMBL/GenBank/DDBJ whole genome shotgun (WGS) entry which is preliminary data.</text>
</comment>
<keyword evidence="5" id="KW-1185">Reference proteome</keyword>
<dbReference type="PATRIC" id="fig|1288963.3.peg.144"/>
<dbReference type="RefSeq" id="WP_010852298.1">
    <property type="nucleotide sequence ID" value="NZ_AQHR01000007.1"/>
</dbReference>
<name>R7ZZ60_9BACT</name>
<proteinExistence type="inferred from homology"/>
<comment type="similarity">
    <text evidence="1">Belongs to the AB hydrolase superfamily. AB hydrolase 4 family.</text>
</comment>
<keyword evidence="4" id="KW-0378">Hydrolase</keyword>
<dbReference type="Proteomes" id="UP000013909">
    <property type="component" value="Unassembled WGS sequence"/>
</dbReference>
<dbReference type="InterPro" id="IPR050960">
    <property type="entry name" value="AB_hydrolase_4_sf"/>
</dbReference>
<feature type="domain" description="Serine aminopeptidase S33" evidence="3">
    <location>
        <begin position="61"/>
        <end position="193"/>
    </location>
</feature>
<sequence>MPIVGKSSYKGPPLHYLNAHFETILPSLFRKVQGLGYFRERIDTPDGDFLDLDWAVIGSERLLVVSHGLEGSSDRHYAKGLAKLFNLQGVDVVVWNNRSCSGEMNHLPVLYHHGCSNDLRTVINYLLSLDTYKSLYLSGISMGGAQTLKYLGEEGSGLSPLIRAAAVYSTPCNLPASANTLKYRSNRFYRNRFLGKLKAKVRLKAFQFPGLIDLDLLERVRDFDTFDTHFTAKLHGFQDAADFYHSVSADRWMPHIQIPTLIINAINDPLLEGLCYPMRLAEKSTSLFLEMPRRGGHTGFTRAGQASTWAEERVWQFINDLDVSGPSC</sequence>
<dbReference type="EMBL" id="AQHR01000007">
    <property type="protein sequence ID" value="EON79344.1"/>
    <property type="molecule type" value="Genomic_DNA"/>
</dbReference>
<protein>
    <submittedName>
        <fullName evidence="4">Hydrolase, alpha/beta fold family</fullName>
    </submittedName>
</protein>
<dbReference type="InterPro" id="IPR029058">
    <property type="entry name" value="AB_hydrolase_fold"/>
</dbReference>
<evidence type="ECO:0000256" key="1">
    <source>
        <dbReference type="ARBA" id="ARBA00010884"/>
    </source>
</evidence>
<feature type="active site" description="Charge relay system" evidence="2">
    <location>
        <position position="297"/>
    </location>
</feature>
<dbReference type="OrthoDB" id="332676at2"/>
<dbReference type="PANTHER" id="PTHR10794">
    <property type="entry name" value="ABHYDROLASE DOMAIN-CONTAINING PROTEIN"/>
    <property type="match status" value="1"/>
</dbReference>
<evidence type="ECO:0000259" key="3">
    <source>
        <dbReference type="Pfam" id="PF12146"/>
    </source>
</evidence>
<dbReference type="PANTHER" id="PTHR10794:SF94">
    <property type="entry name" value="ESTERASE YHET-RELATED"/>
    <property type="match status" value="1"/>
</dbReference>
<dbReference type="GO" id="GO:0034338">
    <property type="term" value="F:short-chain carboxylesterase activity"/>
    <property type="evidence" value="ECO:0007669"/>
    <property type="project" value="TreeGrafter"/>
</dbReference>
<feature type="active site" description="Charge relay system" evidence="2">
    <location>
        <position position="141"/>
    </location>
</feature>
<dbReference type="InterPro" id="IPR022742">
    <property type="entry name" value="Hydrolase_4"/>
</dbReference>
<evidence type="ECO:0000313" key="5">
    <source>
        <dbReference type="Proteomes" id="UP000013909"/>
    </source>
</evidence>
<accession>R7ZZ60</accession>
<reference evidence="4 5" key="1">
    <citation type="submission" date="2013-02" db="EMBL/GenBank/DDBJ databases">
        <title>A novel strain isolated from Lonar lake, Maharashtra, India.</title>
        <authorList>
            <person name="Singh A."/>
        </authorList>
    </citation>
    <scope>NUCLEOTIDE SEQUENCE [LARGE SCALE GENOMIC DNA]</scope>
    <source>
        <strain evidence="4 5">AK24</strain>
    </source>
</reference>
<dbReference type="STRING" id="1232681.ADIS_0146"/>
<dbReference type="Gene3D" id="3.40.50.1820">
    <property type="entry name" value="alpha/beta hydrolase"/>
    <property type="match status" value="1"/>
</dbReference>
<evidence type="ECO:0000256" key="2">
    <source>
        <dbReference type="PIRSR" id="PIRSR005211-1"/>
    </source>
</evidence>
<dbReference type="InterPro" id="IPR012020">
    <property type="entry name" value="ABHD4"/>
</dbReference>
<dbReference type="PIRSF" id="PIRSF005211">
    <property type="entry name" value="Ab_hydro_YheT"/>
    <property type="match status" value="1"/>
</dbReference>
<feature type="active site" description="Charge relay system" evidence="2">
    <location>
        <position position="268"/>
    </location>
</feature>
<gene>
    <name evidence="4" type="ORF">ADIS_0146</name>
</gene>
<dbReference type="AlphaFoldDB" id="R7ZZ60"/>
<dbReference type="SUPFAM" id="SSF53474">
    <property type="entry name" value="alpha/beta-Hydrolases"/>
    <property type="match status" value="1"/>
</dbReference>
<organism evidence="4 5">
    <name type="scientific">Lunatimonas lonarensis</name>
    <dbReference type="NCBI Taxonomy" id="1232681"/>
    <lineage>
        <taxon>Bacteria</taxon>
        <taxon>Pseudomonadati</taxon>
        <taxon>Bacteroidota</taxon>
        <taxon>Cytophagia</taxon>
        <taxon>Cytophagales</taxon>
        <taxon>Cyclobacteriaceae</taxon>
    </lineage>
</organism>
<evidence type="ECO:0000313" key="4">
    <source>
        <dbReference type="EMBL" id="EON79344.1"/>
    </source>
</evidence>
<dbReference type="Pfam" id="PF12146">
    <property type="entry name" value="Hydrolase_4"/>
    <property type="match status" value="1"/>
</dbReference>
<dbReference type="GO" id="GO:0047372">
    <property type="term" value="F:monoacylglycerol lipase activity"/>
    <property type="evidence" value="ECO:0007669"/>
    <property type="project" value="TreeGrafter"/>
</dbReference>